<dbReference type="SUPFAM" id="SSF53955">
    <property type="entry name" value="Lysozyme-like"/>
    <property type="match status" value="1"/>
</dbReference>
<name>A0A1L7AH77_9PROT</name>
<dbReference type="GO" id="GO:0000270">
    <property type="term" value="P:peptidoglycan metabolic process"/>
    <property type="evidence" value="ECO:0007669"/>
    <property type="project" value="InterPro"/>
</dbReference>
<dbReference type="EMBL" id="CP015583">
    <property type="protein sequence ID" value="APT58143.1"/>
    <property type="molecule type" value="Genomic_DNA"/>
</dbReference>
<dbReference type="PROSITE" id="PS00922">
    <property type="entry name" value="TRANSGLYCOSYLASE"/>
    <property type="match status" value="1"/>
</dbReference>
<organism evidence="7 8">
    <name type="scientific">Roseomonas gilardii</name>
    <dbReference type="NCBI Taxonomy" id="257708"/>
    <lineage>
        <taxon>Bacteria</taxon>
        <taxon>Pseudomonadati</taxon>
        <taxon>Pseudomonadota</taxon>
        <taxon>Alphaproteobacteria</taxon>
        <taxon>Acetobacterales</taxon>
        <taxon>Roseomonadaceae</taxon>
        <taxon>Roseomonas</taxon>
    </lineage>
</organism>
<dbReference type="Gene3D" id="1.10.530.10">
    <property type="match status" value="1"/>
</dbReference>
<dbReference type="Pfam" id="PF01464">
    <property type="entry name" value="SLT"/>
    <property type="match status" value="1"/>
</dbReference>
<dbReference type="CDD" id="cd13401">
    <property type="entry name" value="Slt70-like"/>
    <property type="match status" value="1"/>
</dbReference>
<comment type="similarity">
    <text evidence="1">Belongs to the transglycosylase Slt family.</text>
</comment>
<keyword evidence="3 5" id="KW-0732">Signal</keyword>
<dbReference type="InterPro" id="IPR008939">
    <property type="entry name" value="Lytic_TGlycosylase_superhlx_U"/>
</dbReference>
<dbReference type="GO" id="GO:0016020">
    <property type="term" value="C:membrane"/>
    <property type="evidence" value="ECO:0007669"/>
    <property type="project" value="InterPro"/>
</dbReference>
<dbReference type="STRING" id="257708.RGI145_14535"/>
<feature type="compositionally biased region" description="Basic and acidic residues" evidence="4">
    <location>
        <begin position="33"/>
        <end position="52"/>
    </location>
</feature>
<dbReference type="InterPro" id="IPR008258">
    <property type="entry name" value="Transglycosylase_SLT_dom_1"/>
</dbReference>
<feature type="chain" id="PRO_5009871184" evidence="5">
    <location>
        <begin position="32"/>
        <end position="634"/>
    </location>
</feature>
<evidence type="ECO:0000313" key="8">
    <source>
        <dbReference type="Proteomes" id="UP000185494"/>
    </source>
</evidence>
<evidence type="ECO:0000313" key="7">
    <source>
        <dbReference type="EMBL" id="APT58143.1"/>
    </source>
</evidence>
<dbReference type="AlphaFoldDB" id="A0A1L7AH77"/>
<proteinExistence type="inferred from homology"/>
<accession>A0A1L7AH77</accession>
<evidence type="ECO:0000256" key="4">
    <source>
        <dbReference type="SAM" id="MobiDB-lite"/>
    </source>
</evidence>
<dbReference type="InterPro" id="IPR023346">
    <property type="entry name" value="Lysozyme-like_dom_sf"/>
</dbReference>
<feature type="signal peptide" evidence="5">
    <location>
        <begin position="1"/>
        <end position="31"/>
    </location>
</feature>
<dbReference type="GO" id="GO:0042597">
    <property type="term" value="C:periplasmic space"/>
    <property type="evidence" value="ECO:0007669"/>
    <property type="project" value="InterPro"/>
</dbReference>
<feature type="domain" description="Transglycosylase SLT" evidence="6">
    <location>
        <begin position="457"/>
        <end position="564"/>
    </location>
</feature>
<evidence type="ECO:0000256" key="3">
    <source>
        <dbReference type="ARBA" id="ARBA00022729"/>
    </source>
</evidence>
<dbReference type="eggNOG" id="COG0741">
    <property type="taxonomic scope" value="Bacteria"/>
</dbReference>
<reference evidence="7 8" key="1">
    <citation type="submission" date="2016-05" db="EMBL/GenBank/DDBJ databases">
        <title>Complete Genome and Methylome Analysis of Psychrotrophic Bacterial Isolates from Antarctic Lake Untersee.</title>
        <authorList>
            <person name="Fomenkov A."/>
            <person name="Akimov V.N."/>
            <person name="Vasilyeva L.V."/>
            <person name="Andersen D."/>
            <person name="Vincze T."/>
            <person name="Roberts R.J."/>
        </authorList>
    </citation>
    <scope>NUCLEOTIDE SEQUENCE [LARGE SCALE GENOMIC DNA]</scope>
    <source>
        <strain evidence="7 8">U14-5</strain>
    </source>
</reference>
<dbReference type="PANTHER" id="PTHR37423">
    <property type="entry name" value="SOLUBLE LYTIC MUREIN TRANSGLYCOSYLASE-RELATED"/>
    <property type="match status" value="1"/>
</dbReference>
<dbReference type="InterPro" id="IPR000189">
    <property type="entry name" value="Transglyc_AS"/>
</dbReference>
<dbReference type="GO" id="GO:0004553">
    <property type="term" value="F:hydrolase activity, hydrolyzing O-glycosyl compounds"/>
    <property type="evidence" value="ECO:0007669"/>
    <property type="project" value="InterPro"/>
</dbReference>
<sequence>MARRMAHLGLLFLATATLGTPMALHPRPAHAASAREEAGGQRKPRAGQDRAARTGASSPLPGNREVALAPALRPGTTAGLPEPLAASDAARLRRIFDFQARGDAASAGVEIEFLQDRRLVGHVLADRWLRRIGPAPEPAELQAWLAAHADHPEAPQVYALLVERSPRGASLPPPPPDATLSSATDIVPEESVPAARNVARNPALDRSVRDRAAAGDANGALRLINGTRGMTPAYAALLQADVALALFQAGQDEEAFRIAAQAVRGSPSHAQAAFVAGLAAWGHNVFDVALPYFEAAARADDAPAVLRSAAAFWTARAAVRARQPQLYVSWMLQAAQEPRTFYGLVARRALGLKTDFAWEKDVNGEAESAALAETAGGWRALALLQIGQRERAEQELRRLWPAVQGNPTLARASLAVATQAGMTEFAAQLAGLAQTADGRPRDLARFPVPNLKPLGGFRVDPALVYAMARQESNFDAGAVSPVGARGLMQVMPATASFITGDSSLGTAAGAQRLHDPSFGLELGQRYLLHLASHDATQGGLIRVLAAYNAGPGRLQSWQPNTQYRDDPFLFIEAIPIPETRLYVQRVLAYSWIYASRLGLPAESLDALAAGAFPRFPGAGAAPAGSAAVRKVSAR</sequence>
<dbReference type="PANTHER" id="PTHR37423:SF2">
    <property type="entry name" value="MEMBRANE-BOUND LYTIC MUREIN TRANSGLYCOSYLASE C"/>
    <property type="match status" value="1"/>
</dbReference>
<comment type="similarity">
    <text evidence="2">Belongs to the virb1 family.</text>
</comment>
<evidence type="ECO:0000256" key="2">
    <source>
        <dbReference type="ARBA" id="ARBA00009387"/>
    </source>
</evidence>
<gene>
    <name evidence="7" type="ORF">RGI145_14535</name>
</gene>
<protein>
    <submittedName>
        <fullName evidence="7">Transglycosylase</fullName>
    </submittedName>
</protein>
<feature type="region of interest" description="Disordered" evidence="4">
    <location>
        <begin position="24"/>
        <end position="64"/>
    </location>
</feature>
<dbReference type="GO" id="GO:0008933">
    <property type="term" value="F:peptidoglycan lytic transglycosylase activity"/>
    <property type="evidence" value="ECO:0007669"/>
    <property type="project" value="InterPro"/>
</dbReference>
<evidence type="ECO:0000259" key="6">
    <source>
        <dbReference type="Pfam" id="PF01464"/>
    </source>
</evidence>
<dbReference type="KEGG" id="rgi:RGI145_14535"/>
<dbReference type="Gene3D" id="1.25.20.10">
    <property type="entry name" value="Bacterial muramidases"/>
    <property type="match status" value="1"/>
</dbReference>
<dbReference type="SUPFAM" id="SSF48435">
    <property type="entry name" value="Bacterial muramidases"/>
    <property type="match status" value="1"/>
</dbReference>
<evidence type="ECO:0000256" key="5">
    <source>
        <dbReference type="SAM" id="SignalP"/>
    </source>
</evidence>
<dbReference type="Proteomes" id="UP000185494">
    <property type="component" value="Chromosome 1"/>
</dbReference>
<evidence type="ECO:0000256" key="1">
    <source>
        <dbReference type="ARBA" id="ARBA00007734"/>
    </source>
</evidence>